<dbReference type="Gene3D" id="3.90.1150.10">
    <property type="entry name" value="Aspartate Aminotransferase, domain 1"/>
    <property type="match status" value="1"/>
</dbReference>
<dbReference type="Gene3D" id="3.40.640.10">
    <property type="entry name" value="Type I PLP-dependent aspartate aminotransferase-like (Major domain)"/>
    <property type="match status" value="1"/>
</dbReference>
<organism evidence="6 7">
    <name type="scientific">Filibacter tadaridae</name>
    <dbReference type="NCBI Taxonomy" id="2483811"/>
    <lineage>
        <taxon>Bacteria</taxon>
        <taxon>Bacillati</taxon>
        <taxon>Bacillota</taxon>
        <taxon>Bacilli</taxon>
        <taxon>Bacillales</taxon>
        <taxon>Caryophanaceae</taxon>
        <taxon>Filibacter</taxon>
    </lineage>
</organism>
<evidence type="ECO:0000313" key="6">
    <source>
        <dbReference type="EMBL" id="VDC29505.1"/>
    </source>
</evidence>
<reference evidence="6 7" key="1">
    <citation type="submission" date="2018-11" db="EMBL/GenBank/DDBJ databases">
        <authorList>
            <person name="Criscuolo A."/>
        </authorList>
    </citation>
    <scope>NUCLEOTIDE SEQUENCE [LARGE SCALE GENOMIC DNA]</scope>
    <source>
        <strain evidence="6">ATB-66</strain>
    </source>
</reference>
<protein>
    <recommendedName>
        <fullName evidence="4">Aminotransferase</fullName>
        <ecNumber evidence="4">2.6.1.-</ecNumber>
    </recommendedName>
</protein>
<evidence type="ECO:0000256" key="3">
    <source>
        <dbReference type="ARBA" id="ARBA00022679"/>
    </source>
</evidence>
<gene>
    <name evidence="6" type="primary">dapL</name>
    <name evidence="6" type="ORF">FILTAD_02116</name>
</gene>
<dbReference type="Pfam" id="PF00155">
    <property type="entry name" value="Aminotran_1_2"/>
    <property type="match status" value="1"/>
</dbReference>
<name>A0A3P5X5E4_9BACL</name>
<feature type="domain" description="Aminotransferase class I/classII large" evidence="5">
    <location>
        <begin position="32"/>
        <end position="382"/>
    </location>
</feature>
<dbReference type="GO" id="GO:0008483">
    <property type="term" value="F:transaminase activity"/>
    <property type="evidence" value="ECO:0007669"/>
    <property type="project" value="UniProtKB-KW"/>
</dbReference>
<comment type="cofactor">
    <cofactor evidence="1 4">
        <name>pyridoxal 5'-phosphate</name>
        <dbReference type="ChEBI" id="CHEBI:597326"/>
    </cofactor>
</comment>
<dbReference type="Proteomes" id="UP000270468">
    <property type="component" value="Unassembled WGS sequence"/>
</dbReference>
<evidence type="ECO:0000256" key="4">
    <source>
        <dbReference type="RuleBase" id="RU000481"/>
    </source>
</evidence>
<dbReference type="SUPFAM" id="SSF53383">
    <property type="entry name" value="PLP-dependent transferases"/>
    <property type="match status" value="1"/>
</dbReference>
<evidence type="ECO:0000313" key="7">
    <source>
        <dbReference type="Proteomes" id="UP000270468"/>
    </source>
</evidence>
<comment type="similarity">
    <text evidence="4">Belongs to the class-I pyridoxal-phosphate-dependent aminotransferase family.</text>
</comment>
<evidence type="ECO:0000256" key="1">
    <source>
        <dbReference type="ARBA" id="ARBA00001933"/>
    </source>
</evidence>
<dbReference type="OrthoDB" id="9802328at2"/>
<sequence>MRFQSNKMAAIPPYMFAELNKKKASLLESGVDVIDLGIGDPDLPTPTHIVEKLIEEIQRPENSKYPSFIGDRRFRQAVANFYKKRFDVDLNPDTEVLALIGSKEGIAHIVPTLINPGDHVLIPDPGYPPYRTATYLAEGKVYDMPLKKEFNYQPNFSAIPEEVLASSKLMFLNYPGNPTTATVDADFFTNAISFAESQNIVIAHDSAYNMVTFEDYKAPSILQADGAKKVAVEFGSLSKTYSMTGYRIGYVVGNKEIIKALSVYKSNIDTGQFTPIQLAAAHALNSDQSCTQKHSKIYEARMQAMTKGLKEIGIEVPPPKGSFFIWAPVPEGYTSTEFATAVLDQAGVIVTPGNAFGPSGEGYFRISLSVPSDILHEAINRIKKNIKITSK</sequence>
<dbReference type="CDD" id="cd00609">
    <property type="entry name" value="AAT_like"/>
    <property type="match status" value="1"/>
</dbReference>
<keyword evidence="2 4" id="KW-0032">Aminotransferase</keyword>
<dbReference type="EMBL" id="UXAV01000042">
    <property type="protein sequence ID" value="VDC29505.1"/>
    <property type="molecule type" value="Genomic_DNA"/>
</dbReference>
<dbReference type="PROSITE" id="PS00105">
    <property type="entry name" value="AA_TRANSFER_CLASS_1"/>
    <property type="match status" value="1"/>
</dbReference>
<proteinExistence type="inferred from homology"/>
<dbReference type="PANTHER" id="PTHR42832">
    <property type="entry name" value="AMINO ACID AMINOTRANSFERASE"/>
    <property type="match status" value="1"/>
</dbReference>
<dbReference type="GO" id="GO:0030170">
    <property type="term" value="F:pyridoxal phosphate binding"/>
    <property type="evidence" value="ECO:0007669"/>
    <property type="project" value="InterPro"/>
</dbReference>
<dbReference type="RefSeq" id="WP_124070754.1">
    <property type="nucleotide sequence ID" value="NZ_CBCRXF010000001.1"/>
</dbReference>
<dbReference type="NCBIfam" id="NF006756">
    <property type="entry name" value="PRK09276.1"/>
    <property type="match status" value="1"/>
</dbReference>
<dbReference type="PANTHER" id="PTHR42832:SF3">
    <property type="entry name" value="L-GLUTAMINE--4-(METHYLSULFANYL)-2-OXOBUTANOATE AMINOTRANSFERASE"/>
    <property type="match status" value="1"/>
</dbReference>
<dbReference type="InterPro" id="IPR004838">
    <property type="entry name" value="NHTrfase_class1_PyrdxlP-BS"/>
</dbReference>
<dbReference type="AlphaFoldDB" id="A0A3P5X5E4"/>
<keyword evidence="7" id="KW-1185">Reference proteome</keyword>
<evidence type="ECO:0000259" key="5">
    <source>
        <dbReference type="Pfam" id="PF00155"/>
    </source>
</evidence>
<dbReference type="InterPro" id="IPR050881">
    <property type="entry name" value="LL-DAP_aminotransferase"/>
</dbReference>
<keyword evidence="3 4" id="KW-0808">Transferase</keyword>
<evidence type="ECO:0000256" key="2">
    <source>
        <dbReference type="ARBA" id="ARBA00022576"/>
    </source>
</evidence>
<dbReference type="InterPro" id="IPR015422">
    <property type="entry name" value="PyrdxlP-dep_Trfase_small"/>
</dbReference>
<dbReference type="InterPro" id="IPR004839">
    <property type="entry name" value="Aminotransferase_I/II_large"/>
</dbReference>
<dbReference type="InterPro" id="IPR015421">
    <property type="entry name" value="PyrdxlP-dep_Trfase_major"/>
</dbReference>
<dbReference type="InterPro" id="IPR015424">
    <property type="entry name" value="PyrdxlP-dep_Trfase"/>
</dbReference>
<accession>A0A3P5X5E4</accession>
<dbReference type="EC" id="2.6.1.-" evidence="4"/>